<evidence type="ECO:0000259" key="7">
    <source>
        <dbReference type="Pfam" id="PF01850"/>
    </source>
</evidence>
<dbReference type="Pfam" id="PF01850">
    <property type="entry name" value="PIN"/>
    <property type="match status" value="1"/>
</dbReference>
<evidence type="ECO:0000256" key="2">
    <source>
        <dbReference type="ARBA" id="ARBA00022649"/>
    </source>
</evidence>
<evidence type="ECO:0000256" key="3">
    <source>
        <dbReference type="ARBA" id="ARBA00022722"/>
    </source>
</evidence>
<dbReference type="EMBL" id="LZLS01000097">
    <property type="protein sequence ID" value="OBK27435.1"/>
    <property type="molecule type" value="Genomic_DNA"/>
</dbReference>
<accession>A0A1A3P186</accession>
<dbReference type="GO" id="GO:0004518">
    <property type="term" value="F:nuclease activity"/>
    <property type="evidence" value="ECO:0007669"/>
    <property type="project" value="UniProtKB-KW"/>
</dbReference>
<reference evidence="8 9" key="1">
    <citation type="submission" date="2016-06" db="EMBL/GenBank/DDBJ databases">
        <authorList>
            <person name="Kjaerup R.B."/>
            <person name="Dalgaard T.S."/>
            <person name="Juul-Madsen H.R."/>
        </authorList>
    </citation>
    <scope>NUCLEOTIDE SEQUENCE [LARGE SCALE GENOMIC DNA]</scope>
    <source>
        <strain evidence="8 9">1165133.8</strain>
    </source>
</reference>
<dbReference type="OrthoDB" id="3696351at2"/>
<evidence type="ECO:0000256" key="4">
    <source>
        <dbReference type="ARBA" id="ARBA00022723"/>
    </source>
</evidence>
<evidence type="ECO:0000313" key="8">
    <source>
        <dbReference type="EMBL" id="OBK27435.1"/>
    </source>
</evidence>
<gene>
    <name evidence="8" type="ORF">A5634_23315</name>
</gene>
<protein>
    <submittedName>
        <fullName evidence="8">Twitching motility protein PilT</fullName>
    </submittedName>
</protein>
<dbReference type="GO" id="GO:0016787">
    <property type="term" value="F:hydrolase activity"/>
    <property type="evidence" value="ECO:0007669"/>
    <property type="project" value="UniProtKB-KW"/>
</dbReference>
<dbReference type="Proteomes" id="UP000093928">
    <property type="component" value="Unassembled WGS sequence"/>
</dbReference>
<sequence length="128" mass="13549">MIILDASVLIGHFEPADAHHVGATALLKAHAMASFAASVVTLAEVYIGPARAGRTEQLDRLLTQLQVESLELPAGAARRLGELRATTKLSMPHCCVLYSAEQRNTMVATFDGKLAARAVDLGLSVAKV</sequence>
<keyword evidence="5" id="KW-0378">Hydrolase</keyword>
<keyword evidence="2" id="KW-1277">Toxin-antitoxin system</keyword>
<evidence type="ECO:0000256" key="1">
    <source>
        <dbReference type="ARBA" id="ARBA00001946"/>
    </source>
</evidence>
<dbReference type="RefSeq" id="WP_065144082.1">
    <property type="nucleotide sequence ID" value="NZ_LZLS01000097.1"/>
</dbReference>
<dbReference type="SUPFAM" id="SSF88723">
    <property type="entry name" value="PIN domain-like"/>
    <property type="match status" value="1"/>
</dbReference>
<keyword evidence="3" id="KW-0540">Nuclease</keyword>
<dbReference type="InterPro" id="IPR029060">
    <property type="entry name" value="PIN-like_dom_sf"/>
</dbReference>
<proteinExistence type="predicted"/>
<organism evidence="8 9">
    <name type="scientific">Mycobacterium asiaticum</name>
    <dbReference type="NCBI Taxonomy" id="1790"/>
    <lineage>
        <taxon>Bacteria</taxon>
        <taxon>Bacillati</taxon>
        <taxon>Actinomycetota</taxon>
        <taxon>Actinomycetes</taxon>
        <taxon>Mycobacteriales</taxon>
        <taxon>Mycobacteriaceae</taxon>
        <taxon>Mycobacterium</taxon>
    </lineage>
</organism>
<keyword evidence="6" id="KW-0460">Magnesium</keyword>
<evidence type="ECO:0000256" key="5">
    <source>
        <dbReference type="ARBA" id="ARBA00022801"/>
    </source>
</evidence>
<feature type="domain" description="PIN" evidence="7">
    <location>
        <begin position="2"/>
        <end position="117"/>
    </location>
</feature>
<comment type="caution">
    <text evidence="8">The sequence shown here is derived from an EMBL/GenBank/DDBJ whole genome shotgun (WGS) entry which is preliminary data.</text>
</comment>
<dbReference type="Gene3D" id="3.40.50.1010">
    <property type="entry name" value="5'-nuclease"/>
    <property type="match status" value="1"/>
</dbReference>
<evidence type="ECO:0000313" key="9">
    <source>
        <dbReference type="Proteomes" id="UP000093928"/>
    </source>
</evidence>
<evidence type="ECO:0000256" key="6">
    <source>
        <dbReference type="ARBA" id="ARBA00022842"/>
    </source>
</evidence>
<keyword evidence="4" id="KW-0479">Metal-binding</keyword>
<name>A0A1A3P186_MYCAS</name>
<dbReference type="GO" id="GO:0046872">
    <property type="term" value="F:metal ion binding"/>
    <property type="evidence" value="ECO:0007669"/>
    <property type="project" value="UniProtKB-KW"/>
</dbReference>
<dbReference type="AlphaFoldDB" id="A0A1A3P186"/>
<dbReference type="InterPro" id="IPR002716">
    <property type="entry name" value="PIN_dom"/>
</dbReference>
<comment type="cofactor">
    <cofactor evidence="1">
        <name>Mg(2+)</name>
        <dbReference type="ChEBI" id="CHEBI:18420"/>
    </cofactor>
</comment>